<evidence type="ECO:0000313" key="5">
    <source>
        <dbReference type="EMBL" id="ABZ86487.1"/>
    </source>
</evidence>
<feature type="transmembrane region" description="Helical" evidence="3">
    <location>
        <begin position="101"/>
        <end position="119"/>
    </location>
</feature>
<gene>
    <name evidence="5" type="ordered locus">Fphi_0271</name>
</gene>
<evidence type="ECO:0000256" key="1">
    <source>
        <dbReference type="ARBA" id="ARBA00004651"/>
    </source>
</evidence>
<dbReference type="HOGENOM" id="CLU_077912_0_0_6"/>
<keyword evidence="3" id="KW-0812">Transmembrane</keyword>
<dbReference type="SUPFAM" id="SSF50182">
    <property type="entry name" value="Sm-like ribonucleoproteins"/>
    <property type="match status" value="1"/>
</dbReference>
<dbReference type="EMBL" id="CP000937">
    <property type="protein sequence ID" value="ABZ86487.1"/>
    <property type="molecule type" value="Genomic_DNA"/>
</dbReference>
<feature type="transmembrane region" description="Helical" evidence="3">
    <location>
        <begin position="145"/>
        <end position="166"/>
    </location>
</feature>
<keyword evidence="2" id="KW-1003">Cell membrane</keyword>
<feature type="transmembrane region" description="Helical" evidence="3">
    <location>
        <begin position="68"/>
        <end position="89"/>
    </location>
</feature>
<evidence type="ECO:0000259" key="4">
    <source>
        <dbReference type="Pfam" id="PF00924"/>
    </source>
</evidence>
<dbReference type="KEGG" id="fph:Fphi_0271"/>
<dbReference type="eggNOG" id="COG0668">
    <property type="taxonomic scope" value="Bacteria"/>
</dbReference>
<feature type="transmembrane region" description="Helical" evidence="3">
    <location>
        <begin position="178"/>
        <end position="203"/>
    </location>
</feature>
<dbReference type="AlphaFoldDB" id="B0TZ48"/>
<reference evidence="5" key="1">
    <citation type="submission" date="2009-01" db="EMBL/GenBank/DDBJ databases">
        <title>Complete sequence of chromosome of Francisella philomiragia subsp. philomiragia ATCC 25017.</title>
        <authorList>
            <consortium name="US DOE Joint Genome Institute"/>
            <person name="Copeland A."/>
            <person name="Lucas S."/>
            <person name="Lapidus A."/>
            <person name="Barry K."/>
            <person name="Detter J.C."/>
            <person name="Glavina del Rio T."/>
            <person name="Hammon N."/>
            <person name="Israni S."/>
            <person name="Dalin E."/>
            <person name="Tice H."/>
            <person name="Pitluck S."/>
            <person name="Chain P."/>
            <person name="Malfatti S."/>
            <person name="Shin M."/>
            <person name="Vergez L."/>
            <person name="Schmutz J."/>
            <person name="Larimer F."/>
            <person name="Land M."/>
            <person name="Hauser L."/>
            <person name="Richardson P."/>
        </authorList>
    </citation>
    <scope>NUCLEOTIDE SEQUENCE</scope>
    <source>
        <strain evidence="5">ATCC 25017</strain>
    </source>
</reference>
<sequence length="376" mass="42515">MVFLIMSFLNNILLRMDNYSILYILFIDFLLCLVLSIVISIFGSIIVIKYKNTFRFSFVKSLKLSLHLIIWTYFIKTCIDLPVAVYLPNYKHIVIAYLDKIFDFCIYIAIIISLFRFLYNSKNIAIEKKKAQNKNSYSDFRDINAIYKASELVAAVISFILILAALKVPLTALGAFSGVAFAGLTFSQSTLITNFFGGLFVIFNRKYSEGDVISSDINSSIKFSGTIKKIGTLTTQIDNYETAPMHIPNSVFLNTCITTTSRRTHRRIVQFITIDYKYIDKIPVIKEKILAVLKSHPDIDQNKTVSVSLASSGSNISGRSEGSFGTNGINLQVYAMVNKVFFVDFITVQDEVFLSIAKELRDLNVEFAINPITLHK</sequence>
<feature type="domain" description="Mechanosensitive ion channel MscS" evidence="4">
    <location>
        <begin position="190"/>
        <end position="257"/>
    </location>
</feature>
<proteinExistence type="predicted"/>
<dbReference type="PANTHER" id="PTHR30566">
    <property type="entry name" value="YNAI-RELATED MECHANOSENSITIVE ION CHANNEL"/>
    <property type="match status" value="1"/>
</dbReference>
<dbReference type="InterPro" id="IPR011066">
    <property type="entry name" value="MscS_channel_C_sf"/>
</dbReference>
<dbReference type="Pfam" id="PF00924">
    <property type="entry name" value="MS_channel_2nd"/>
    <property type="match status" value="1"/>
</dbReference>
<dbReference type="InterPro" id="IPR010920">
    <property type="entry name" value="LSM_dom_sf"/>
</dbReference>
<feature type="transmembrane region" description="Helical" evidence="3">
    <location>
        <begin position="20"/>
        <end position="48"/>
    </location>
</feature>
<dbReference type="Gene3D" id="3.30.70.100">
    <property type="match status" value="1"/>
</dbReference>
<keyword evidence="3" id="KW-0472">Membrane</keyword>
<name>B0TZ48_FRAP2</name>
<dbReference type="Gene3D" id="1.10.287.1260">
    <property type="match status" value="1"/>
</dbReference>
<dbReference type="SUPFAM" id="SSF82689">
    <property type="entry name" value="Mechanosensitive channel protein MscS (YggB), C-terminal domain"/>
    <property type="match status" value="1"/>
</dbReference>
<dbReference type="PANTHER" id="PTHR30566:SF5">
    <property type="entry name" value="MECHANOSENSITIVE ION CHANNEL PROTEIN 1, MITOCHONDRIAL-RELATED"/>
    <property type="match status" value="1"/>
</dbReference>
<dbReference type="GO" id="GO:0008381">
    <property type="term" value="F:mechanosensitive monoatomic ion channel activity"/>
    <property type="evidence" value="ECO:0007669"/>
    <property type="project" value="UniProtKB-ARBA"/>
</dbReference>
<evidence type="ECO:0000256" key="2">
    <source>
        <dbReference type="ARBA" id="ARBA00022475"/>
    </source>
</evidence>
<dbReference type="GO" id="GO:0005886">
    <property type="term" value="C:plasma membrane"/>
    <property type="evidence" value="ECO:0007669"/>
    <property type="project" value="UniProtKB-SubCell"/>
</dbReference>
<protein>
    <submittedName>
        <fullName evidence="5">Mechanosensitive ion channel protein</fullName>
    </submittedName>
</protein>
<dbReference type="InterPro" id="IPR006685">
    <property type="entry name" value="MscS_channel_2nd"/>
</dbReference>
<evidence type="ECO:0000256" key="3">
    <source>
        <dbReference type="SAM" id="Phobius"/>
    </source>
</evidence>
<keyword evidence="3" id="KW-1133">Transmembrane helix</keyword>
<accession>B0TZ48</accession>
<comment type="subcellular location">
    <subcellularLocation>
        <location evidence="1">Cell membrane</location>
        <topology evidence="1">Multi-pass membrane protein</topology>
    </subcellularLocation>
</comment>
<organism evidence="5">
    <name type="scientific">Francisella philomiragia subsp. philomiragia (strain ATCC 25017 / CCUG 19701 / FSC 153 / O#319-036)</name>
    <dbReference type="NCBI Taxonomy" id="484022"/>
    <lineage>
        <taxon>Bacteria</taxon>
        <taxon>Pseudomonadati</taxon>
        <taxon>Pseudomonadota</taxon>
        <taxon>Gammaproteobacteria</taxon>
        <taxon>Thiotrichales</taxon>
        <taxon>Francisellaceae</taxon>
        <taxon>Francisella</taxon>
    </lineage>
</organism>